<dbReference type="InterPro" id="IPR057727">
    <property type="entry name" value="WCX_dom"/>
</dbReference>
<dbReference type="InterPro" id="IPR028349">
    <property type="entry name" value="PafC-like"/>
</dbReference>
<keyword evidence="2" id="KW-0804">Transcription</keyword>
<proteinExistence type="predicted"/>
<evidence type="ECO:0000256" key="1">
    <source>
        <dbReference type="ARBA" id="ARBA00023015"/>
    </source>
</evidence>
<dbReference type="PANTHER" id="PTHR34580">
    <property type="match status" value="1"/>
</dbReference>
<feature type="domain" description="HTH deoR-type" evidence="3">
    <location>
        <begin position="3"/>
        <end position="58"/>
    </location>
</feature>
<dbReference type="EMBL" id="CADCWF010000001">
    <property type="protein sequence ID" value="CAA9532638.1"/>
    <property type="molecule type" value="Genomic_DNA"/>
</dbReference>
<gene>
    <name evidence="4" type="ORF">AVDCRST_MAG59-3</name>
</gene>
<dbReference type="PANTHER" id="PTHR34580:SF3">
    <property type="entry name" value="PROTEIN PAFB"/>
    <property type="match status" value="1"/>
</dbReference>
<keyword evidence="1" id="KW-0805">Transcription regulation</keyword>
<dbReference type="InterPro" id="IPR026881">
    <property type="entry name" value="WYL_dom"/>
</dbReference>
<evidence type="ECO:0000256" key="2">
    <source>
        <dbReference type="ARBA" id="ARBA00023163"/>
    </source>
</evidence>
<dbReference type="PROSITE" id="PS52050">
    <property type="entry name" value="WYL"/>
    <property type="match status" value="1"/>
</dbReference>
<organism evidence="4">
    <name type="scientific">uncultured Thermomicrobiales bacterium</name>
    <dbReference type="NCBI Taxonomy" id="1645740"/>
    <lineage>
        <taxon>Bacteria</taxon>
        <taxon>Pseudomonadati</taxon>
        <taxon>Thermomicrobiota</taxon>
        <taxon>Thermomicrobia</taxon>
        <taxon>Thermomicrobiales</taxon>
        <taxon>environmental samples</taxon>
    </lineage>
</organism>
<protein>
    <recommendedName>
        <fullName evidence="3">HTH deoR-type domain-containing protein</fullName>
    </recommendedName>
</protein>
<dbReference type="GO" id="GO:0003700">
    <property type="term" value="F:DNA-binding transcription factor activity"/>
    <property type="evidence" value="ECO:0007669"/>
    <property type="project" value="InterPro"/>
</dbReference>
<dbReference type="InterPro" id="IPR036388">
    <property type="entry name" value="WH-like_DNA-bd_sf"/>
</dbReference>
<dbReference type="Pfam" id="PF25583">
    <property type="entry name" value="WCX"/>
    <property type="match status" value="1"/>
</dbReference>
<dbReference type="PROSITE" id="PS51000">
    <property type="entry name" value="HTH_DEOR_2"/>
    <property type="match status" value="1"/>
</dbReference>
<dbReference type="InterPro" id="IPR001034">
    <property type="entry name" value="DeoR_HTH"/>
</dbReference>
<dbReference type="Pfam" id="PF08279">
    <property type="entry name" value="HTH_11"/>
    <property type="match status" value="1"/>
</dbReference>
<dbReference type="AlphaFoldDB" id="A0A6J4TUK4"/>
<dbReference type="SUPFAM" id="SSF46785">
    <property type="entry name" value="Winged helix' DNA-binding domain"/>
    <property type="match status" value="1"/>
</dbReference>
<dbReference type="Pfam" id="PF13280">
    <property type="entry name" value="WYL"/>
    <property type="match status" value="1"/>
</dbReference>
<reference evidence="4" key="1">
    <citation type="submission" date="2020-02" db="EMBL/GenBank/DDBJ databases">
        <authorList>
            <person name="Meier V. D."/>
        </authorList>
    </citation>
    <scope>NUCLEOTIDE SEQUENCE</scope>
    <source>
        <strain evidence="4">AVDCRST_MAG59</strain>
    </source>
</reference>
<accession>A0A6J4TUK4</accession>
<dbReference type="Gene3D" id="1.10.10.10">
    <property type="entry name" value="Winged helix-like DNA-binding domain superfamily/Winged helix DNA-binding domain"/>
    <property type="match status" value="1"/>
</dbReference>
<dbReference type="InterPro" id="IPR051534">
    <property type="entry name" value="CBASS_pafABC_assoc_protein"/>
</dbReference>
<dbReference type="PIRSF" id="PIRSF016838">
    <property type="entry name" value="PafC"/>
    <property type="match status" value="1"/>
</dbReference>
<sequence>MNRLDRLFAMTTYLQGRGRVRADDLAHRFEVSKRTVYRDIAAMAEAGIPVVSLPGQGYELASGYFLPPLVFSPAEASALLLGARLLASQASGAIAAAADGAVAKVAAVLDDAARRHVNDLDDTVRFLETGAPHPPLDLADPRVTALRAAIAQRRVVALRYRGPGMKAPTERRVEPRVLAFGGNTWYLAAYCRLRGGERAFRLDRIERLVVTEEPFRPRPEEPSKSSPTIEVRVRFSAETARHARERQHWSFVREEEEEEGCWMSVYAPRRTDEIASWLLGWGAGAEVLAPPVLRASLRVEALRLAEMLT</sequence>
<evidence type="ECO:0000313" key="4">
    <source>
        <dbReference type="EMBL" id="CAA9532638.1"/>
    </source>
</evidence>
<dbReference type="InterPro" id="IPR013196">
    <property type="entry name" value="HTH_11"/>
</dbReference>
<evidence type="ECO:0000259" key="3">
    <source>
        <dbReference type="PROSITE" id="PS51000"/>
    </source>
</evidence>
<name>A0A6J4TUK4_9BACT</name>
<dbReference type="InterPro" id="IPR036390">
    <property type="entry name" value="WH_DNA-bd_sf"/>
</dbReference>